<comment type="caution">
    <text evidence="1">The sequence shown here is derived from an EMBL/GenBank/DDBJ whole genome shotgun (WGS) entry which is preliminary data.</text>
</comment>
<reference evidence="1" key="1">
    <citation type="journal article" date="2022" name="bioRxiv">
        <title>Population genetic analysis of Ophidiomyces ophidiicola, the causative agent of snake fungal disease, indicates recent introductions to the USA.</title>
        <authorList>
            <person name="Ladner J.T."/>
            <person name="Palmer J.M."/>
            <person name="Ettinger C.L."/>
            <person name="Stajich J.E."/>
            <person name="Farrell T.M."/>
            <person name="Glorioso B.M."/>
            <person name="Lawson B."/>
            <person name="Price S.J."/>
            <person name="Stengle A.G."/>
            <person name="Grear D.A."/>
            <person name="Lorch J.M."/>
        </authorList>
    </citation>
    <scope>NUCLEOTIDE SEQUENCE</scope>
    <source>
        <strain evidence="1">NWHC 24266-5</strain>
    </source>
</reference>
<gene>
    <name evidence="1" type="ORF">LOY88_002295</name>
</gene>
<name>A0ACB8UZJ4_9EURO</name>
<protein>
    <submittedName>
        <fullName evidence="1">Uncharacterized protein</fullName>
    </submittedName>
</protein>
<evidence type="ECO:0000313" key="1">
    <source>
        <dbReference type="EMBL" id="KAI2389137.1"/>
    </source>
</evidence>
<organism evidence="1">
    <name type="scientific">Ophidiomyces ophidiicola</name>
    <dbReference type="NCBI Taxonomy" id="1387563"/>
    <lineage>
        <taxon>Eukaryota</taxon>
        <taxon>Fungi</taxon>
        <taxon>Dikarya</taxon>
        <taxon>Ascomycota</taxon>
        <taxon>Pezizomycotina</taxon>
        <taxon>Eurotiomycetes</taxon>
        <taxon>Eurotiomycetidae</taxon>
        <taxon>Onygenales</taxon>
        <taxon>Onygenaceae</taxon>
        <taxon>Ophidiomyces</taxon>
    </lineage>
</organism>
<sequence length="352" mass="39734">MPLLQLPPEILILVMNYVGSAYFRKDVRRLTVCKYWFVFAHASCFKHLRLSQAALLDLLFSQNAERGLLVVQTLVESLDLELKGFENWNRLPAFLEYLLQGVSAPDIAPSWDKPTGCALRAEWTVILNRNLTRFAAAINSSRKLRVLRIHAFSERHPLFPLLQRRNYLMLPTVRDLLSVSNLRLLDLDLCGTTLTSTTETPNGEFHICASIGTLLPTLKGLRLRMRSICADVLKPLPHKTNLNLKEVLINLSLFDRPPLTSPKSAHSARCGSTDGAFLTLKTEIKDQAKALSALMAYPQKVRILTHKLPGFEIRSFDVMTGKSMILPNNLTWGDDGKIVNEEDPDQDSEFEI</sequence>
<dbReference type="EMBL" id="JALBCA010000026">
    <property type="protein sequence ID" value="KAI2389137.1"/>
    <property type="molecule type" value="Genomic_DNA"/>
</dbReference>
<accession>A0ACB8UZJ4</accession>
<proteinExistence type="predicted"/>